<dbReference type="Gene3D" id="3.40.50.720">
    <property type="entry name" value="NAD(P)-binding Rossmann-like Domain"/>
    <property type="match status" value="1"/>
</dbReference>
<dbReference type="InterPro" id="IPR000594">
    <property type="entry name" value="ThiF_NAD_FAD-bd"/>
</dbReference>
<feature type="active site" description="Cysteine persulfide intermediate; for sulfurtransferase activity" evidence="11">
    <location>
        <position position="385"/>
    </location>
</feature>
<feature type="binding site" evidence="11">
    <location>
        <position position="285"/>
    </location>
    <ligand>
        <name>Zn(2+)</name>
        <dbReference type="ChEBI" id="CHEBI:29105"/>
    </ligand>
</feature>
<keyword evidence="9 11" id="KW-0501">Molybdenum cofactor biosynthesis</keyword>
<accession>A0A131XH96</accession>
<protein>
    <recommendedName>
        <fullName evidence="11">Adenylyltransferase and sulfurtransferase MOCS3 homolog</fullName>
    </recommendedName>
    <alternativeName>
        <fullName evidence="11">UBA4 homolog</fullName>
    </alternativeName>
    <alternativeName>
        <fullName evidence="11">Ubiquitin-like protein activator 4 homolog</fullName>
    </alternativeName>
    <domain>
        <recommendedName>
            <fullName evidence="11">Adenylyltransferase</fullName>
            <ecNumber evidence="11">2.7.7.-</ecNumber>
        </recommendedName>
    </domain>
    <domain>
        <recommendedName>
            <fullName evidence="11">Sulfurtransferase</fullName>
            <ecNumber evidence="11">2.8.1.-</ecNumber>
        </recommendedName>
    </domain>
</protein>
<dbReference type="PROSITE" id="PS50206">
    <property type="entry name" value="RHODANESE_3"/>
    <property type="match status" value="1"/>
</dbReference>
<keyword evidence="5 11" id="KW-0479">Metal-binding</keyword>
<dbReference type="InterPro" id="IPR045886">
    <property type="entry name" value="ThiF/MoeB/HesA"/>
</dbReference>
<comment type="function">
    <text evidence="11">Plays a central role in 2-thiolation of mcm(5)S(2)U at tRNA wobble positions of cytosolic tRNA(Lys), tRNA(Glu) and tRNA(Gln). Acts by mediating the C-terminal thiocarboxylation of the sulfur carrier URM1. Its N-terminus first activates URM1 as acyl-adenylate (-COAMP), then the persulfide sulfur on the catalytic cysteine is transferred to URM1 to form thiocarboxylation (-COSH) of its C-terminus. The reaction probably involves hydrogen sulfide that is generated from the persulfide intermediate and that acts as nucleophile towards URM1. Subsequently, a transient disulfide bond is formed. Does not use thiosulfate as sulfur donor; NFS1 probably acting as a sulfur donor for thiocarboxylation reactions.</text>
</comment>
<sequence>MESEIASLRAQVEAKDAEIERLRRELSRKQALASVIDAALNKDDVSRYSRQMLLPGFGVQGQKALKSASVLIVGAGGLGCPCAAYLAAAGVGRIGIVDFDAVEKSNLHRQILHSEAKVGLLKVDSLVIALRELNSQPEYVLHSTVLDSSNALDIISRYEVVVDATDNAATRYLVNDACIHLGRPLVSGSALRWEGQLTVYGYRGGPCYRCLFPQPPPTTTVTNCSEGGVIGMVPGVIGCMQALEVVKILTGYGDVCSGKLLLYDGADTRWRQVALRGKLADCDVCANPSKAPAIRDYAAWCGIGPTNKCSGLTVLPKELRISCQDLKDRLLCEEPSCLLLDVRPKHQFEMCHLPGSLNIPLEQLDNEVGSLEQKLAKKAEVVVICRRGNDSQLAVEKLRQAWSETVKVRDVRGGLEAWARTVDPEFPTY</sequence>
<keyword evidence="8 11" id="KW-0067">ATP-binding</keyword>
<evidence type="ECO:0000256" key="3">
    <source>
        <dbReference type="ARBA" id="ARBA00022679"/>
    </source>
</evidence>
<feature type="domain" description="Rhodanese" evidence="13">
    <location>
        <begin position="333"/>
        <end position="427"/>
    </location>
</feature>
<dbReference type="InterPro" id="IPR028885">
    <property type="entry name" value="MOCS3/Uba4"/>
</dbReference>
<evidence type="ECO:0000256" key="1">
    <source>
        <dbReference type="ARBA" id="ARBA00004514"/>
    </source>
</evidence>
<dbReference type="GO" id="GO:0046872">
    <property type="term" value="F:metal ion binding"/>
    <property type="evidence" value="ECO:0007669"/>
    <property type="project" value="UniProtKB-KW"/>
</dbReference>
<dbReference type="GO" id="GO:0070566">
    <property type="term" value="F:adenylyltransferase activity"/>
    <property type="evidence" value="ECO:0007669"/>
    <property type="project" value="InterPro"/>
</dbReference>
<dbReference type="GO" id="GO:0032447">
    <property type="term" value="P:protein urmylation"/>
    <property type="evidence" value="ECO:0007669"/>
    <property type="project" value="TreeGrafter"/>
</dbReference>
<comment type="cofactor">
    <cofactor evidence="11">
        <name>Zn(2+)</name>
        <dbReference type="ChEBI" id="CHEBI:29105"/>
    </cofactor>
    <text evidence="11">Binds 1 zinc ion per subunit.</text>
</comment>
<feature type="binding site" evidence="11">
    <location>
        <position position="207"/>
    </location>
    <ligand>
        <name>Zn(2+)</name>
        <dbReference type="ChEBI" id="CHEBI:29105"/>
    </ligand>
</feature>
<evidence type="ECO:0000256" key="11">
    <source>
        <dbReference type="HAMAP-Rule" id="MF_03049"/>
    </source>
</evidence>
<reference evidence="14" key="1">
    <citation type="journal article" date="2017" name="Ticks Tick Borne Dis.">
        <title>An insight into the sialome of Hyalomma excavatum.</title>
        <authorList>
            <person name="Ribeiro J.M."/>
            <person name="Slovak M."/>
            <person name="Francischetti I.M."/>
        </authorList>
    </citation>
    <scope>NUCLEOTIDE SEQUENCE</scope>
    <source>
        <strain evidence="14">Samish</strain>
        <tissue evidence="14">Salivary glands</tissue>
    </source>
</reference>
<evidence type="ECO:0000256" key="6">
    <source>
        <dbReference type="ARBA" id="ARBA00022741"/>
    </source>
</evidence>
<dbReference type="CDD" id="cd00757">
    <property type="entry name" value="ThiF_MoeB_HesA_family"/>
    <property type="match status" value="1"/>
</dbReference>
<dbReference type="GO" id="GO:0042292">
    <property type="term" value="F:URM1 activating enzyme activity"/>
    <property type="evidence" value="ECO:0007669"/>
    <property type="project" value="TreeGrafter"/>
</dbReference>
<evidence type="ECO:0000256" key="4">
    <source>
        <dbReference type="ARBA" id="ARBA00022694"/>
    </source>
</evidence>
<feature type="binding site" evidence="11">
    <location>
        <begin position="166"/>
        <end position="167"/>
    </location>
    <ligand>
        <name>ATP</name>
        <dbReference type="ChEBI" id="CHEBI:30616"/>
    </ligand>
</feature>
<proteinExistence type="evidence at transcript level"/>
<evidence type="ECO:0000259" key="13">
    <source>
        <dbReference type="PROSITE" id="PS50206"/>
    </source>
</evidence>
<evidence type="ECO:0000256" key="7">
    <source>
        <dbReference type="ARBA" id="ARBA00022833"/>
    </source>
</evidence>
<evidence type="ECO:0000256" key="9">
    <source>
        <dbReference type="ARBA" id="ARBA00023150"/>
    </source>
</evidence>
<evidence type="ECO:0000313" key="14">
    <source>
        <dbReference type="EMBL" id="JAP65545.1"/>
    </source>
</evidence>
<dbReference type="GO" id="GO:0005524">
    <property type="term" value="F:ATP binding"/>
    <property type="evidence" value="ECO:0007669"/>
    <property type="project" value="UniProtKB-KW"/>
</dbReference>
<dbReference type="PANTHER" id="PTHR10953:SF102">
    <property type="entry name" value="ADENYLYLTRANSFERASE AND SULFURTRANSFERASE MOCS3"/>
    <property type="match status" value="1"/>
</dbReference>
<dbReference type="EMBL" id="GEFH01003036">
    <property type="protein sequence ID" value="JAP65545.1"/>
    <property type="molecule type" value="mRNA"/>
</dbReference>
<comment type="pathway">
    <text evidence="11">tRNA modification; 5-methoxycarbonylmethyl-2-thiouridine-tRNA biosynthesis.</text>
</comment>
<dbReference type="AlphaFoldDB" id="A0A131XH96"/>
<dbReference type="InterPro" id="IPR036873">
    <property type="entry name" value="Rhodanese-like_dom_sf"/>
</dbReference>
<dbReference type="Pfam" id="PF00899">
    <property type="entry name" value="ThiF"/>
    <property type="match status" value="1"/>
</dbReference>
<evidence type="ECO:0000256" key="8">
    <source>
        <dbReference type="ARBA" id="ARBA00022840"/>
    </source>
</evidence>
<feature type="binding site" evidence="11">
    <location>
        <begin position="105"/>
        <end position="109"/>
    </location>
    <ligand>
        <name>ATP</name>
        <dbReference type="ChEBI" id="CHEBI:30616"/>
    </ligand>
</feature>
<dbReference type="EC" id="2.8.1.-" evidence="11"/>
<evidence type="ECO:0000256" key="12">
    <source>
        <dbReference type="SAM" id="Coils"/>
    </source>
</evidence>
<evidence type="ECO:0000256" key="10">
    <source>
        <dbReference type="ARBA" id="ARBA00023268"/>
    </source>
</evidence>
<feature type="binding site" evidence="11">
    <location>
        <position position="210"/>
    </location>
    <ligand>
        <name>Zn(2+)</name>
        <dbReference type="ChEBI" id="CHEBI:29105"/>
    </ligand>
</feature>
<keyword evidence="7 11" id="KW-0862">Zinc</keyword>
<dbReference type="GO" id="GO:0006777">
    <property type="term" value="P:Mo-molybdopterin cofactor biosynthetic process"/>
    <property type="evidence" value="ECO:0007669"/>
    <property type="project" value="UniProtKB-UniRule"/>
</dbReference>
<dbReference type="HAMAP" id="MF_03049">
    <property type="entry name" value="MOCS3_Uba4"/>
    <property type="match status" value="1"/>
</dbReference>
<dbReference type="EC" id="2.7.7.-" evidence="11"/>
<dbReference type="PANTHER" id="PTHR10953">
    <property type="entry name" value="UBIQUITIN-ACTIVATING ENZYME E1"/>
    <property type="match status" value="1"/>
</dbReference>
<dbReference type="UniPathway" id="UPA00988"/>
<comment type="subcellular location">
    <subcellularLocation>
        <location evidence="1">Cytoplasm</location>
        <location evidence="1">Cytosol</location>
    </subcellularLocation>
</comment>
<feature type="coiled-coil region" evidence="12">
    <location>
        <begin position="5"/>
        <end position="32"/>
    </location>
</feature>
<feature type="binding site" evidence="11">
    <location>
        <position position="98"/>
    </location>
    <ligand>
        <name>ATP</name>
        <dbReference type="ChEBI" id="CHEBI:30616"/>
    </ligand>
</feature>
<dbReference type="InterPro" id="IPR035985">
    <property type="entry name" value="Ubiquitin-activating_enz"/>
</dbReference>
<keyword evidence="12" id="KW-0175">Coiled coil</keyword>
<feature type="binding site" evidence="11">
    <location>
        <position position="122"/>
    </location>
    <ligand>
        <name>ATP</name>
        <dbReference type="ChEBI" id="CHEBI:30616"/>
    </ligand>
</feature>
<evidence type="ECO:0000256" key="2">
    <source>
        <dbReference type="ARBA" id="ARBA00022490"/>
    </source>
</evidence>
<dbReference type="GO" id="GO:0005829">
    <property type="term" value="C:cytosol"/>
    <property type="evidence" value="ECO:0007669"/>
    <property type="project" value="UniProtKB-SubCell"/>
</dbReference>
<dbReference type="GO" id="GO:0004792">
    <property type="term" value="F:thiosulfate-cyanide sulfurtransferase activity"/>
    <property type="evidence" value="ECO:0007669"/>
    <property type="project" value="TreeGrafter"/>
</dbReference>
<keyword evidence="4 11" id="KW-0819">tRNA processing</keyword>
<dbReference type="InterPro" id="IPR001763">
    <property type="entry name" value="Rhodanese-like_dom"/>
</dbReference>
<feature type="binding site" evidence="11">
    <location>
        <position position="282"/>
    </location>
    <ligand>
        <name>Zn(2+)</name>
        <dbReference type="ChEBI" id="CHEBI:29105"/>
    </ligand>
</feature>
<keyword evidence="6 11" id="KW-0547">Nucleotide-binding</keyword>
<dbReference type="Gene3D" id="3.40.250.10">
    <property type="entry name" value="Rhodanese-like domain"/>
    <property type="match status" value="1"/>
</dbReference>
<dbReference type="NCBIfam" id="NF004281">
    <property type="entry name" value="PRK05690.1"/>
    <property type="match status" value="1"/>
</dbReference>
<name>A0A131XH96_9ACAR</name>
<dbReference type="GO" id="GO:0002143">
    <property type="term" value="P:tRNA wobble position uridine thiolation"/>
    <property type="evidence" value="ECO:0007669"/>
    <property type="project" value="InterPro"/>
</dbReference>
<feature type="active site" description="Glycyl thioester intermediate; for adenylyltransferase activity" evidence="11">
    <location>
        <position position="224"/>
    </location>
</feature>
<keyword evidence="2 11" id="KW-0963">Cytoplasm</keyword>
<dbReference type="FunFam" id="3.40.250.10:FF:000014">
    <property type="entry name" value="Adenylyltransferase and sulfurtransferase MOCS3"/>
    <property type="match status" value="1"/>
</dbReference>
<dbReference type="FunFam" id="3.40.50.720:FF:000033">
    <property type="entry name" value="Adenylyltransferase and sulfurtransferase MOCS3"/>
    <property type="match status" value="1"/>
</dbReference>
<dbReference type="SMART" id="SM00450">
    <property type="entry name" value="RHOD"/>
    <property type="match status" value="1"/>
</dbReference>
<feature type="binding site" evidence="11">
    <location>
        <position position="77"/>
    </location>
    <ligand>
        <name>ATP</name>
        <dbReference type="ChEBI" id="CHEBI:30616"/>
    </ligand>
</feature>
<evidence type="ECO:0000256" key="5">
    <source>
        <dbReference type="ARBA" id="ARBA00022723"/>
    </source>
</evidence>
<organism evidence="14">
    <name type="scientific">Hyalomma excavatum</name>
    <dbReference type="NCBI Taxonomy" id="257692"/>
    <lineage>
        <taxon>Eukaryota</taxon>
        <taxon>Metazoa</taxon>
        <taxon>Ecdysozoa</taxon>
        <taxon>Arthropoda</taxon>
        <taxon>Chelicerata</taxon>
        <taxon>Arachnida</taxon>
        <taxon>Acari</taxon>
        <taxon>Parasitiformes</taxon>
        <taxon>Ixodida</taxon>
        <taxon>Ixodoidea</taxon>
        <taxon>Ixodidae</taxon>
        <taxon>Hyalomminae</taxon>
        <taxon>Hyalomma</taxon>
    </lineage>
</organism>
<comment type="similarity">
    <text evidence="11">In the N-terminal section; belongs to the HesA/MoeB/ThiF family. UBA4 subfamily.</text>
</comment>
<keyword evidence="3 11" id="KW-0808">Transferase</keyword>
<dbReference type="Pfam" id="PF00581">
    <property type="entry name" value="Rhodanese"/>
    <property type="match status" value="1"/>
</dbReference>
<keyword evidence="10 11" id="KW-0511">Multifunctional enzyme</keyword>
<dbReference type="SUPFAM" id="SSF69572">
    <property type="entry name" value="Activating enzymes of the ubiquitin-like proteins"/>
    <property type="match status" value="1"/>
</dbReference>